<evidence type="ECO:0000313" key="1">
    <source>
        <dbReference type="EMBL" id="EXX62646.1"/>
    </source>
</evidence>
<dbReference type="HOGENOM" id="CLU_116857_0_0_1"/>
<protein>
    <submittedName>
        <fullName evidence="1">Uncharacterized protein</fullName>
    </submittedName>
</protein>
<proteinExistence type="predicted"/>
<sequence length="143" mass="16184">METYENQIKYNDDGSVNVPFGRAAEWYISNANLLKNHRLKNQSRQVTPKLVKAGILTVERVQGAIDYLEWKTKTGTVKSTNRIDDILVLTSLGRDLVSQIELGLAKNQQCWYWVMYCSGDGGNCQRLCGSVGKCNENCENYNL</sequence>
<dbReference type="Proteomes" id="UP000022910">
    <property type="component" value="Unassembled WGS sequence"/>
</dbReference>
<dbReference type="OrthoDB" id="2440649at2759"/>
<comment type="caution">
    <text evidence="1">The sequence shown here is derived from an EMBL/GenBank/DDBJ whole genome shotgun (WGS) entry which is preliminary data.</text>
</comment>
<gene>
    <name evidence="1" type="ORF">RirG_159840</name>
</gene>
<evidence type="ECO:0000313" key="2">
    <source>
        <dbReference type="Proteomes" id="UP000022910"/>
    </source>
</evidence>
<reference evidence="1 2" key="1">
    <citation type="submission" date="2014-02" db="EMBL/GenBank/DDBJ databases">
        <title>Single nucleus genome sequencing reveals high similarity among nuclei of an endomycorrhizal fungus.</title>
        <authorList>
            <person name="Lin K."/>
            <person name="Geurts R."/>
            <person name="Zhang Z."/>
            <person name="Limpens E."/>
            <person name="Saunders D.G."/>
            <person name="Mu D."/>
            <person name="Pang E."/>
            <person name="Cao H."/>
            <person name="Cha H."/>
            <person name="Lin T."/>
            <person name="Zhou Q."/>
            <person name="Shang Y."/>
            <person name="Li Y."/>
            <person name="Ivanov S."/>
            <person name="Sharma T."/>
            <person name="Velzen R.V."/>
            <person name="Ruijter N.D."/>
            <person name="Aanen D.K."/>
            <person name="Win J."/>
            <person name="Kamoun S."/>
            <person name="Bisseling T."/>
            <person name="Huang S."/>
        </authorList>
    </citation>
    <scope>NUCLEOTIDE SEQUENCE [LARGE SCALE GENOMIC DNA]</scope>
    <source>
        <strain evidence="2">DAOM197198w</strain>
    </source>
</reference>
<keyword evidence="2" id="KW-1185">Reference proteome</keyword>
<dbReference type="AlphaFoldDB" id="A0A015KS39"/>
<accession>A0A015KS39</accession>
<name>A0A015KS39_RHIIW</name>
<dbReference type="EMBL" id="JEMT01024646">
    <property type="protein sequence ID" value="EXX62646.1"/>
    <property type="molecule type" value="Genomic_DNA"/>
</dbReference>
<organism evidence="1 2">
    <name type="scientific">Rhizophagus irregularis (strain DAOM 197198w)</name>
    <name type="common">Glomus intraradices</name>
    <dbReference type="NCBI Taxonomy" id="1432141"/>
    <lineage>
        <taxon>Eukaryota</taxon>
        <taxon>Fungi</taxon>
        <taxon>Fungi incertae sedis</taxon>
        <taxon>Mucoromycota</taxon>
        <taxon>Glomeromycotina</taxon>
        <taxon>Glomeromycetes</taxon>
        <taxon>Glomerales</taxon>
        <taxon>Glomeraceae</taxon>
        <taxon>Rhizophagus</taxon>
    </lineage>
</organism>